<sequence length="324" mass="37265">MHFVAFPTNCSIFQTPLENKDQICFNFKNQRGCYLWTHKESGNQYIGSSRNLGLRLSEYFRASYLELQSGSAICRALKKYGHNEFSLSILVLGTSPLENTIYSPKNLPDFVEMEQDYLDKYTLDYNVNRVANSSYQPSKASVNKGTANPFYELKNEKAFVWDKTHSKELKARWSKTRGKFTFYVYSTKTFKFIESFSSAVNLSIFLNTSTTFAGLIVKLIQTSCYCAVVYKEYIISLTPHSADVLSISWKLFPVKKEVGIKRGSNNVIIYGFNPSTDEYKTWNTKADCIKDITGQRLTNSRTINKRIDQGILYKGFYLQTKPFK</sequence>
<evidence type="ECO:0000259" key="1">
    <source>
        <dbReference type="SMART" id="SM00465"/>
    </source>
</evidence>
<protein>
    <submittedName>
        <fullName evidence="2">GIY-YIG endonuclease</fullName>
    </submittedName>
</protein>
<dbReference type="Gene3D" id="3.40.1440.10">
    <property type="entry name" value="GIY-YIG endonuclease"/>
    <property type="match status" value="1"/>
</dbReference>
<dbReference type="InterPro" id="IPR000305">
    <property type="entry name" value="GIY-YIG_endonuc"/>
</dbReference>
<accession>A0A6G6A3S5</accession>
<keyword evidence="2" id="KW-0540">Nuclease</keyword>
<dbReference type="NCBIfam" id="TIGR01453">
    <property type="entry name" value="grpIintron_endo"/>
    <property type="match status" value="1"/>
</dbReference>
<keyword evidence="2" id="KW-0378">Hydrolase</keyword>
<dbReference type="EMBL" id="MN977366">
    <property type="protein sequence ID" value="QID02910.1"/>
    <property type="molecule type" value="Genomic_DNA"/>
</dbReference>
<dbReference type="Pfam" id="PF01541">
    <property type="entry name" value="GIY-YIG"/>
    <property type="match status" value="1"/>
</dbReference>
<dbReference type="GO" id="GO:0004519">
    <property type="term" value="F:endonuclease activity"/>
    <property type="evidence" value="ECO:0007669"/>
    <property type="project" value="UniProtKB-KW"/>
</dbReference>
<evidence type="ECO:0000313" key="2">
    <source>
        <dbReference type="EMBL" id="QID02910.1"/>
    </source>
</evidence>
<geneLocation type="mitochondrion" evidence="2"/>
<dbReference type="SMART" id="SM00465">
    <property type="entry name" value="GIYc"/>
    <property type="match status" value="1"/>
</dbReference>
<organism evidence="2">
    <name type="scientific">Orbilia oligospora</name>
    <name type="common">Nematode-trapping fungus</name>
    <name type="synonym">Arthrobotrys oligospora</name>
    <dbReference type="NCBI Taxonomy" id="2813651"/>
    <lineage>
        <taxon>Eukaryota</taxon>
        <taxon>Fungi</taxon>
        <taxon>Dikarya</taxon>
        <taxon>Ascomycota</taxon>
        <taxon>Pezizomycotina</taxon>
        <taxon>Orbiliomycetes</taxon>
        <taxon>Orbiliales</taxon>
        <taxon>Orbiliaceae</taxon>
        <taxon>Orbilia</taxon>
    </lineage>
</organism>
<name>A0A6G6A3S5_ORBOL</name>
<dbReference type="CDD" id="cd10445">
    <property type="entry name" value="GIY-YIG_bI1_like"/>
    <property type="match status" value="1"/>
</dbReference>
<reference evidence="2" key="1">
    <citation type="submission" date="2020-01" db="EMBL/GenBank/DDBJ databases">
        <authorList>
            <person name="Fang M.L."/>
            <person name="Zhang Y."/>
        </authorList>
    </citation>
    <scope>NUCLEOTIDE SEQUENCE</scope>
    <source>
        <strain evidence="2">YMF1.03037</strain>
    </source>
</reference>
<dbReference type="SUPFAM" id="SSF82771">
    <property type="entry name" value="GIY-YIG endonuclease"/>
    <property type="match status" value="1"/>
</dbReference>
<dbReference type="InterPro" id="IPR006350">
    <property type="entry name" value="Intron_endoG1"/>
</dbReference>
<dbReference type="InterPro" id="IPR035901">
    <property type="entry name" value="GIY-YIG_endonuc_sf"/>
</dbReference>
<gene>
    <name evidence="2" type="primary">orf324</name>
</gene>
<dbReference type="AlphaFoldDB" id="A0A6G6A3S5"/>
<feature type="domain" description="GIY-YIG" evidence="1">
    <location>
        <begin position="30"/>
        <end position="131"/>
    </location>
</feature>
<keyword evidence="2" id="KW-0255">Endonuclease</keyword>
<keyword evidence="2" id="KW-0496">Mitochondrion</keyword>
<proteinExistence type="predicted"/>